<evidence type="ECO:0000256" key="12">
    <source>
        <dbReference type="PROSITE-ProRule" id="PRU00560"/>
    </source>
</evidence>
<dbReference type="Gene3D" id="3.40.50.300">
    <property type="entry name" value="P-loop containing nucleotide triphosphate hydrolases"/>
    <property type="match status" value="3"/>
</dbReference>
<accession>A0AAJ5HZT4</accession>
<dbReference type="GO" id="GO:0043138">
    <property type="term" value="F:3'-5' DNA helicase activity"/>
    <property type="evidence" value="ECO:0007669"/>
    <property type="project" value="UniProtKB-EC"/>
</dbReference>
<dbReference type="RefSeq" id="WP_173895780.1">
    <property type="nucleotide sequence ID" value="NZ_BQHQ01000019.1"/>
</dbReference>
<feature type="domain" description="UvrD-like helicase ATP-binding" evidence="13">
    <location>
        <begin position="16"/>
        <end position="290"/>
    </location>
</feature>
<comment type="catalytic activity">
    <reaction evidence="8">
        <text>Couples ATP hydrolysis with the unwinding of duplex DNA by translocating in the 3'-5' direction.</text>
        <dbReference type="EC" id="5.6.2.4"/>
    </reaction>
</comment>
<keyword evidence="4 12" id="KW-0347">Helicase</keyword>
<evidence type="ECO:0000313" key="15">
    <source>
        <dbReference type="Proteomes" id="UP001058744"/>
    </source>
</evidence>
<dbReference type="GO" id="GO:0003677">
    <property type="term" value="F:DNA binding"/>
    <property type="evidence" value="ECO:0007669"/>
    <property type="project" value="UniProtKB-KW"/>
</dbReference>
<evidence type="ECO:0000256" key="7">
    <source>
        <dbReference type="ARBA" id="ARBA00023235"/>
    </source>
</evidence>
<organism evidence="14 15">
    <name type="scientific">Pseudomonas asiatica</name>
    <dbReference type="NCBI Taxonomy" id="2219225"/>
    <lineage>
        <taxon>Bacteria</taxon>
        <taxon>Pseudomonadati</taxon>
        <taxon>Pseudomonadota</taxon>
        <taxon>Gammaproteobacteria</taxon>
        <taxon>Pseudomonadales</taxon>
        <taxon>Pseudomonadaceae</taxon>
        <taxon>Pseudomonas</taxon>
    </lineage>
</organism>
<dbReference type="InterPro" id="IPR000212">
    <property type="entry name" value="DNA_helicase_UvrD/REP"/>
</dbReference>
<dbReference type="InterPro" id="IPR014016">
    <property type="entry name" value="UvrD-like_ATP-bd"/>
</dbReference>
<evidence type="ECO:0000256" key="11">
    <source>
        <dbReference type="ARBA" id="ARBA00048988"/>
    </source>
</evidence>
<dbReference type="CDD" id="cd17932">
    <property type="entry name" value="DEXQc_UvrD"/>
    <property type="match status" value="1"/>
</dbReference>
<evidence type="ECO:0000256" key="1">
    <source>
        <dbReference type="ARBA" id="ARBA00009922"/>
    </source>
</evidence>
<sequence length="597" mass="67144">MPLRRVSAAYLAQAEELRDNVQQWAAYESRGNCIVLAGPGSGKTKTLVLKMARALAEDVRAPRGIACITYSQECTRELTRRMESLGLRESSRLFIGTVHGFCLRHLLIPYGRLANLGLPDPITVSTTDHSQQVFLRVRARLFGEASTHRKIDMDKHRRIHLDRAAPSWREFEELATLAEAYEEALHHDGFVDYEDLVIYGERLVTQHDWVLPLVKACFPMLAVDEYQDLGVGLHRIVKRLAFDGGVRLFAVGDADQSVYGFNGADSSLLHDLAERPDVECIKLKVNYRCAEAIVRVSERALGEFREYRSYDPDRQAHIDLIECPDGLTQQAKWAIEKIIPAALRRQPGRQIGDIAILYRNAGIGDVVAGAAADAGVSFIRVDTSAPYRKCAITSWVEDCSAWCAGGGRDAKPMLQGLIDRWLAFHRLPLADNNARIHIKKLTEFLWSHRENRSAWYFVSAIREKLLDNLIAGNACLVDQAAQMDAMTRALQVGGILHDLDMAGLGGRDGSPDQLNLLTLHSAKGCEYDVVIMLGLDEGTFHWTNVQGNDLLESRRLFYVGVTRARDEVYMLYSGWNENRGRRYYSGRLRFLEELNAD</sequence>
<feature type="binding site" evidence="12">
    <location>
        <begin position="37"/>
        <end position="44"/>
    </location>
    <ligand>
        <name>ATP</name>
        <dbReference type="ChEBI" id="CHEBI:30616"/>
    </ligand>
</feature>
<evidence type="ECO:0000256" key="2">
    <source>
        <dbReference type="ARBA" id="ARBA00022741"/>
    </source>
</evidence>
<evidence type="ECO:0000256" key="5">
    <source>
        <dbReference type="ARBA" id="ARBA00022840"/>
    </source>
</evidence>
<evidence type="ECO:0000256" key="8">
    <source>
        <dbReference type="ARBA" id="ARBA00034617"/>
    </source>
</evidence>
<dbReference type="PANTHER" id="PTHR11070:SF2">
    <property type="entry name" value="ATP-DEPENDENT DNA HELICASE SRS2"/>
    <property type="match status" value="1"/>
</dbReference>
<comment type="similarity">
    <text evidence="1">Belongs to the helicase family. UvrD subfamily.</text>
</comment>
<dbReference type="GO" id="GO:0005524">
    <property type="term" value="F:ATP binding"/>
    <property type="evidence" value="ECO:0007669"/>
    <property type="project" value="UniProtKB-UniRule"/>
</dbReference>
<name>A0AAJ5HZT4_9PSED</name>
<gene>
    <name evidence="14" type="ORF">NOV18_08850</name>
</gene>
<proteinExistence type="inferred from homology"/>
<evidence type="ECO:0000256" key="10">
    <source>
        <dbReference type="ARBA" id="ARBA00034923"/>
    </source>
</evidence>
<dbReference type="GO" id="GO:0000725">
    <property type="term" value="P:recombinational repair"/>
    <property type="evidence" value="ECO:0007669"/>
    <property type="project" value="TreeGrafter"/>
</dbReference>
<evidence type="ECO:0000259" key="13">
    <source>
        <dbReference type="PROSITE" id="PS51198"/>
    </source>
</evidence>
<dbReference type="InterPro" id="IPR014017">
    <property type="entry name" value="DNA_helicase_UvrD-like_C"/>
</dbReference>
<dbReference type="GO" id="GO:0016787">
    <property type="term" value="F:hydrolase activity"/>
    <property type="evidence" value="ECO:0007669"/>
    <property type="project" value="UniProtKB-UniRule"/>
</dbReference>
<protein>
    <recommendedName>
        <fullName evidence="9">DNA 3'-5' helicase</fullName>
        <ecNumber evidence="9">5.6.2.4</ecNumber>
    </recommendedName>
    <alternativeName>
        <fullName evidence="10">DNA 3'-5' helicase II</fullName>
    </alternativeName>
</protein>
<evidence type="ECO:0000313" key="14">
    <source>
        <dbReference type="EMBL" id="UUC20572.1"/>
    </source>
</evidence>
<dbReference type="Pfam" id="PF13361">
    <property type="entry name" value="UvrD_C"/>
    <property type="match status" value="1"/>
</dbReference>
<evidence type="ECO:0000256" key="9">
    <source>
        <dbReference type="ARBA" id="ARBA00034808"/>
    </source>
</evidence>
<keyword evidence="5 12" id="KW-0067">ATP-binding</keyword>
<dbReference type="EC" id="5.6.2.4" evidence="9"/>
<dbReference type="AlphaFoldDB" id="A0AAJ5HZT4"/>
<keyword evidence="7" id="KW-0413">Isomerase</keyword>
<dbReference type="InterPro" id="IPR013986">
    <property type="entry name" value="DExx_box_DNA_helicase_dom_sf"/>
</dbReference>
<dbReference type="Proteomes" id="UP001058744">
    <property type="component" value="Chromosome"/>
</dbReference>
<evidence type="ECO:0000256" key="6">
    <source>
        <dbReference type="ARBA" id="ARBA00023125"/>
    </source>
</evidence>
<dbReference type="InterPro" id="IPR027417">
    <property type="entry name" value="P-loop_NTPase"/>
</dbReference>
<evidence type="ECO:0000256" key="3">
    <source>
        <dbReference type="ARBA" id="ARBA00022801"/>
    </source>
</evidence>
<keyword evidence="3 12" id="KW-0378">Hydrolase</keyword>
<reference evidence="14" key="1">
    <citation type="submission" date="2022-07" db="EMBL/GenBank/DDBJ databases">
        <title>Complete genome of MD9.</title>
        <authorList>
            <person name="Cao G."/>
        </authorList>
    </citation>
    <scope>NUCLEOTIDE SEQUENCE</scope>
    <source>
        <strain evidence="14">MD9</strain>
    </source>
</reference>
<dbReference type="Pfam" id="PF00580">
    <property type="entry name" value="UvrD-helicase"/>
    <property type="match status" value="1"/>
</dbReference>
<dbReference type="PANTHER" id="PTHR11070">
    <property type="entry name" value="UVRD / RECB / PCRA DNA HELICASE FAMILY MEMBER"/>
    <property type="match status" value="1"/>
</dbReference>
<keyword evidence="2 12" id="KW-0547">Nucleotide-binding</keyword>
<evidence type="ECO:0000256" key="4">
    <source>
        <dbReference type="ARBA" id="ARBA00022806"/>
    </source>
</evidence>
<comment type="catalytic activity">
    <reaction evidence="11">
        <text>ATP + H2O = ADP + phosphate + H(+)</text>
        <dbReference type="Rhea" id="RHEA:13065"/>
        <dbReference type="ChEBI" id="CHEBI:15377"/>
        <dbReference type="ChEBI" id="CHEBI:15378"/>
        <dbReference type="ChEBI" id="CHEBI:30616"/>
        <dbReference type="ChEBI" id="CHEBI:43474"/>
        <dbReference type="ChEBI" id="CHEBI:456216"/>
        <dbReference type="EC" id="5.6.2.4"/>
    </reaction>
</comment>
<dbReference type="EMBL" id="CP101700">
    <property type="protein sequence ID" value="UUC20572.1"/>
    <property type="molecule type" value="Genomic_DNA"/>
</dbReference>
<dbReference type="SUPFAM" id="SSF52540">
    <property type="entry name" value="P-loop containing nucleoside triphosphate hydrolases"/>
    <property type="match status" value="1"/>
</dbReference>
<dbReference type="PROSITE" id="PS51198">
    <property type="entry name" value="UVRD_HELICASE_ATP_BIND"/>
    <property type="match status" value="1"/>
</dbReference>
<keyword evidence="6" id="KW-0238">DNA-binding</keyword>
<dbReference type="Gene3D" id="1.10.10.160">
    <property type="match status" value="1"/>
</dbReference>